<sequence>MSSGPPSKNQQSFTLISRFFSLDLHHHITSRSVKMPISKKDRIHREHKKAEAAGTRIPVNPNGTPKKVPKATSICVFCKKELTSSNLAILEQHAGTHPDAWTKEKCWPNEFK</sequence>
<organism evidence="2 3">
    <name type="scientific">Aureobasidium pullulans</name>
    <name type="common">Black yeast</name>
    <name type="synonym">Pullularia pullulans</name>
    <dbReference type="NCBI Taxonomy" id="5580"/>
    <lineage>
        <taxon>Eukaryota</taxon>
        <taxon>Fungi</taxon>
        <taxon>Dikarya</taxon>
        <taxon>Ascomycota</taxon>
        <taxon>Pezizomycotina</taxon>
        <taxon>Dothideomycetes</taxon>
        <taxon>Dothideomycetidae</taxon>
        <taxon>Dothideales</taxon>
        <taxon>Saccotheciaceae</taxon>
        <taxon>Aureobasidium</taxon>
    </lineage>
</organism>
<accession>A0A4S9BBV3</accession>
<gene>
    <name evidence="2" type="ORF">D6D15_04547</name>
</gene>
<protein>
    <submittedName>
        <fullName evidence="2">Uncharacterized protein</fullName>
    </submittedName>
</protein>
<proteinExistence type="predicted"/>
<name>A0A4S9BBV3_AURPU</name>
<evidence type="ECO:0000256" key="1">
    <source>
        <dbReference type="SAM" id="MobiDB-lite"/>
    </source>
</evidence>
<reference evidence="2 3" key="1">
    <citation type="submission" date="2018-10" db="EMBL/GenBank/DDBJ databases">
        <title>Fifty Aureobasidium pullulans genomes reveal a recombining polyextremotolerant generalist.</title>
        <authorList>
            <person name="Gostincar C."/>
            <person name="Turk M."/>
            <person name="Zajc J."/>
            <person name="Gunde-Cimerman N."/>
        </authorList>
    </citation>
    <scope>NUCLEOTIDE SEQUENCE [LARGE SCALE GENOMIC DNA]</scope>
    <source>
        <strain evidence="2 3">EXF-10507</strain>
    </source>
</reference>
<feature type="compositionally biased region" description="Basic and acidic residues" evidence="1">
    <location>
        <begin position="38"/>
        <end position="51"/>
    </location>
</feature>
<evidence type="ECO:0000313" key="3">
    <source>
        <dbReference type="Proteomes" id="UP000304928"/>
    </source>
</evidence>
<dbReference type="AlphaFoldDB" id="A0A4S9BBV3"/>
<comment type="caution">
    <text evidence="2">The sequence shown here is derived from an EMBL/GenBank/DDBJ whole genome shotgun (WGS) entry which is preliminary data.</text>
</comment>
<dbReference type="EMBL" id="QZAR01000065">
    <property type="protein sequence ID" value="THW90434.1"/>
    <property type="molecule type" value="Genomic_DNA"/>
</dbReference>
<dbReference type="Proteomes" id="UP000304928">
    <property type="component" value="Unassembled WGS sequence"/>
</dbReference>
<feature type="region of interest" description="Disordered" evidence="1">
    <location>
        <begin position="35"/>
        <end position="65"/>
    </location>
</feature>
<evidence type="ECO:0000313" key="2">
    <source>
        <dbReference type="EMBL" id="THW90434.1"/>
    </source>
</evidence>